<gene>
    <name evidence="1" type="ORF">Fuma_01998</name>
</gene>
<reference evidence="1 2" key="1">
    <citation type="journal article" date="2016" name="Front. Microbiol.">
        <title>Fuerstia marisgermanicae gen. nov., sp. nov., an Unusual Member of the Phylum Planctomycetes from the German Wadden Sea.</title>
        <authorList>
            <person name="Kohn T."/>
            <person name="Heuer A."/>
            <person name="Jogler M."/>
            <person name="Vollmers J."/>
            <person name="Boedeker C."/>
            <person name="Bunk B."/>
            <person name="Rast P."/>
            <person name="Borchert D."/>
            <person name="Glockner I."/>
            <person name="Freese H.M."/>
            <person name="Klenk H.P."/>
            <person name="Overmann J."/>
            <person name="Kaster A.K."/>
            <person name="Rohde M."/>
            <person name="Wiegand S."/>
            <person name="Jogler C."/>
        </authorList>
    </citation>
    <scope>NUCLEOTIDE SEQUENCE [LARGE SCALE GENOMIC DNA]</scope>
    <source>
        <strain evidence="1 2">NH11</strain>
    </source>
</reference>
<dbReference type="STRING" id="1891926.Fuma_01998"/>
<protein>
    <recommendedName>
        <fullName evidence="3">Lipoprotein</fullName>
    </recommendedName>
</protein>
<keyword evidence="2" id="KW-1185">Reference proteome</keyword>
<dbReference type="PROSITE" id="PS51257">
    <property type="entry name" value="PROKAR_LIPOPROTEIN"/>
    <property type="match status" value="1"/>
</dbReference>
<name>A0A1P8WEE5_9PLAN</name>
<sequence length="112" mass="12067">MKKLSVGSMVLCSILLAGCIQDREPTAKGPQPEHQRAKTDDETIDYLIAMLHREDSTKKNGMAARNLATFGVKAERALPDLKKVAQEHPDSGVKLDAEAAVLVIEAAMEAAP</sequence>
<dbReference type="OrthoDB" id="286788at2"/>
<dbReference type="KEGG" id="fmr:Fuma_01998"/>
<evidence type="ECO:0000313" key="1">
    <source>
        <dbReference type="EMBL" id="APZ92387.1"/>
    </source>
</evidence>
<dbReference type="RefSeq" id="WP_077024016.1">
    <property type="nucleotide sequence ID" value="NZ_CP017641.1"/>
</dbReference>
<organism evidence="1 2">
    <name type="scientific">Fuerstiella marisgermanici</name>
    <dbReference type="NCBI Taxonomy" id="1891926"/>
    <lineage>
        <taxon>Bacteria</taxon>
        <taxon>Pseudomonadati</taxon>
        <taxon>Planctomycetota</taxon>
        <taxon>Planctomycetia</taxon>
        <taxon>Planctomycetales</taxon>
        <taxon>Planctomycetaceae</taxon>
        <taxon>Fuerstiella</taxon>
    </lineage>
</organism>
<dbReference type="AlphaFoldDB" id="A0A1P8WEE5"/>
<evidence type="ECO:0008006" key="3">
    <source>
        <dbReference type="Google" id="ProtNLM"/>
    </source>
</evidence>
<accession>A0A1P8WEE5</accession>
<dbReference type="EMBL" id="CP017641">
    <property type="protein sequence ID" value="APZ92387.1"/>
    <property type="molecule type" value="Genomic_DNA"/>
</dbReference>
<dbReference type="Proteomes" id="UP000187735">
    <property type="component" value="Chromosome"/>
</dbReference>
<proteinExistence type="predicted"/>
<evidence type="ECO:0000313" key="2">
    <source>
        <dbReference type="Proteomes" id="UP000187735"/>
    </source>
</evidence>